<evidence type="ECO:0000313" key="8">
    <source>
        <dbReference type="Proteomes" id="UP001500635"/>
    </source>
</evidence>
<evidence type="ECO:0000256" key="3">
    <source>
        <dbReference type="ARBA" id="ARBA00022989"/>
    </source>
</evidence>
<accession>A0ABP8J3L9</accession>
<evidence type="ECO:0000256" key="4">
    <source>
        <dbReference type="ARBA" id="ARBA00023136"/>
    </source>
</evidence>
<dbReference type="CDD" id="cd02432">
    <property type="entry name" value="Nodulin-21_like_1"/>
    <property type="match status" value="1"/>
</dbReference>
<feature type="transmembrane region" description="Helical" evidence="6">
    <location>
        <begin position="227"/>
        <end position="246"/>
    </location>
</feature>
<keyword evidence="3 6" id="KW-1133">Transmembrane helix</keyword>
<comment type="caution">
    <text evidence="7">The sequence shown here is derived from an EMBL/GenBank/DDBJ whole genome shotgun (WGS) entry which is preliminary data.</text>
</comment>
<name>A0ABP8J3L9_9ACTN</name>
<dbReference type="RefSeq" id="WP_344990364.1">
    <property type="nucleotide sequence ID" value="NZ_BAABFR010000004.1"/>
</dbReference>
<evidence type="ECO:0000256" key="2">
    <source>
        <dbReference type="ARBA" id="ARBA00022692"/>
    </source>
</evidence>
<keyword evidence="4 6" id="KW-0472">Membrane</keyword>
<comment type="subcellular location">
    <subcellularLocation>
        <location evidence="1">Endomembrane system</location>
        <topology evidence="1">Multi-pass membrane protein</topology>
    </subcellularLocation>
</comment>
<keyword evidence="2 6" id="KW-0812">Transmembrane</keyword>
<evidence type="ECO:0000313" key="7">
    <source>
        <dbReference type="EMBL" id="GAA4384444.1"/>
    </source>
</evidence>
<feature type="transmembrane region" description="Helical" evidence="6">
    <location>
        <begin position="197"/>
        <end position="215"/>
    </location>
</feature>
<evidence type="ECO:0000256" key="6">
    <source>
        <dbReference type="SAM" id="Phobius"/>
    </source>
</evidence>
<dbReference type="EMBL" id="BAABFR010000004">
    <property type="protein sequence ID" value="GAA4384444.1"/>
    <property type="molecule type" value="Genomic_DNA"/>
</dbReference>
<dbReference type="Proteomes" id="UP001500635">
    <property type="component" value="Unassembled WGS sequence"/>
</dbReference>
<reference evidence="8" key="1">
    <citation type="journal article" date="2019" name="Int. J. Syst. Evol. Microbiol.">
        <title>The Global Catalogue of Microorganisms (GCM) 10K type strain sequencing project: providing services to taxonomists for standard genome sequencing and annotation.</title>
        <authorList>
            <consortium name="The Broad Institute Genomics Platform"/>
            <consortium name="The Broad Institute Genome Sequencing Center for Infectious Disease"/>
            <person name="Wu L."/>
            <person name="Ma J."/>
        </authorList>
    </citation>
    <scope>NUCLEOTIDE SEQUENCE [LARGE SCALE GENOMIC DNA]</scope>
    <source>
        <strain evidence="8">JCM 17688</strain>
    </source>
</reference>
<keyword evidence="8" id="KW-1185">Reference proteome</keyword>
<feature type="region of interest" description="Disordered" evidence="5">
    <location>
        <begin position="1"/>
        <end position="24"/>
    </location>
</feature>
<dbReference type="PANTHER" id="PTHR31851">
    <property type="entry name" value="FE(2+)/MN(2+) TRANSPORTER PCL1"/>
    <property type="match status" value="1"/>
</dbReference>
<dbReference type="Pfam" id="PF01988">
    <property type="entry name" value="VIT1"/>
    <property type="match status" value="1"/>
</dbReference>
<organism evidence="7 8">
    <name type="scientific">Tsukamurella soli</name>
    <dbReference type="NCBI Taxonomy" id="644556"/>
    <lineage>
        <taxon>Bacteria</taxon>
        <taxon>Bacillati</taxon>
        <taxon>Actinomycetota</taxon>
        <taxon>Actinomycetes</taxon>
        <taxon>Mycobacteriales</taxon>
        <taxon>Tsukamurellaceae</taxon>
        <taxon>Tsukamurella</taxon>
    </lineage>
</organism>
<sequence length="251" mass="25531">MTSSAEPPGAARAGDPLGGRHGFEPHHAAIGDRLNWLRAGVLGANDGLVSTAGLVIGVAAASAGRGAILTAGIAGLTAGAVSMALGEYVSVSTQRDTERALIAKESRELDEQPDDEFHELVAIYREKGLSPDTARRVAEELTASDPLAAHLEVELGIDRESLSSPISAAVSSAISFSIGALIPIAASLIAWNRILCVLLAVAAGLVVTGFVSATLGDADRRKAMTRVLCGGVIAMGITYGVGRLLGTTGLG</sequence>
<gene>
    <name evidence="7" type="ORF">GCM10023147_04910</name>
</gene>
<feature type="transmembrane region" description="Helical" evidence="6">
    <location>
        <begin position="168"/>
        <end position="191"/>
    </location>
</feature>
<evidence type="ECO:0000256" key="5">
    <source>
        <dbReference type="SAM" id="MobiDB-lite"/>
    </source>
</evidence>
<protein>
    <submittedName>
        <fullName evidence="7">VIT family protein</fullName>
    </submittedName>
</protein>
<proteinExistence type="predicted"/>
<dbReference type="InterPro" id="IPR008217">
    <property type="entry name" value="Ccc1_fam"/>
</dbReference>
<evidence type="ECO:0000256" key="1">
    <source>
        <dbReference type="ARBA" id="ARBA00004127"/>
    </source>
</evidence>